<dbReference type="InterPro" id="IPR037232">
    <property type="entry name" value="NADH_quin_OxRdtase_su_C/D-like"/>
</dbReference>
<evidence type="ECO:0000256" key="3">
    <source>
        <dbReference type="ARBA" id="ARBA00020084"/>
    </source>
</evidence>
<dbReference type="PANTHER" id="PTHR10884:SF14">
    <property type="entry name" value="NADH DEHYDROGENASE [UBIQUINONE] IRON-SULFUR PROTEIN 3, MITOCHONDRIAL"/>
    <property type="match status" value="1"/>
</dbReference>
<keyword evidence="10" id="KW-1185">Reference proteome</keyword>
<evidence type="ECO:0000313" key="10">
    <source>
        <dbReference type="Proteomes" id="UP001152795"/>
    </source>
</evidence>
<dbReference type="GO" id="GO:0016020">
    <property type="term" value="C:membrane"/>
    <property type="evidence" value="ECO:0007669"/>
    <property type="project" value="UniProtKB-ARBA"/>
</dbReference>
<comment type="subcellular location">
    <subcellularLocation>
        <location evidence="1">Mitochondrion</location>
    </subcellularLocation>
</comment>
<keyword evidence="6" id="KW-0520">NAD</keyword>
<evidence type="ECO:0000256" key="5">
    <source>
        <dbReference type="ARBA" id="ARBA00022967"/>
    </source>
</evidence>
<keyword evidence="7" id="KW-0830">Ubiquinone</keyword>
<feature type="non-terminal residue" evidence="9">
    <location>
        <position position="131"/>
    </location>
</feature>
<gene>
    <name evidence="9" type="ORF">PACLA_8A088846</name>
</gene>
<dbReference type="PANTHER" id="PTHR10884">
    <property type="entry name" value="NADH DEHYDROGENASE UBIQUINONE IRON-SULFUR PROTEIN 3"/>
    <property type="match status" value="1"/>
</dbReference>
<dbReference type="Gene3D" id="3.30.460.80">
    <property type="entry name" value="NADH:ubiquinone oxidoreductase, 30kDa subunit"/>
    <property type="match status" value="1"/>
</dbReference>
<evidence type="ECO:0000256" key="6">
    <source>
        <dbReference type="ARBA" id="ARBA00023027"/>
    </source>
</evidence>
<evidence type="ECO:0000256" key="2">
    <source>
        <dbReference type="ARBA" id="ARBA00007569"/>
    </source>
</evidence>
<name>A0A7D9KH07_PARCT</name>
<accession>A0A7D9KH07</accession>
<dbReference type="AlphaFoldDB" id="A0A7D9KH07"/>
<dbReference type="GO" id="GO:0005739">
    <property type="term" value="C:mitochondrion"/>
    <property type="evidence" value="ECO:0007669"/>
    <property type="project" value="UniProtKB-SubCell"/>
</dbReference>
<dbReference type="GO" id="GO:0008137">
    <property type="term" value="F:NADH dehydrogenase (ubiquinone) activity"/>
    <property type="evidence" value="ECO:0007669"/>
    <property type="project" value="UniProtKB-EC"/>
</dbReference>
<dbReference type="SUPFAM" id="SSF143243">
    <property type="entry name" value="Nqo5-like"/>
    <property type="match status" value="1"/>
</dbReference>
<dbReference type="InterPro" id="IPR001268">
    <property type="entry name" value="NADH_UbQ_OxRdtase_30kDa_su"/>
</dbReference>
<evidence type="ECO:0000313" key="9">
    <source>
        <dbReference type="EMBL" id="CAB4044375.1"/>
    </source>
</evidence>
<keyword evidence="4" id="KW-0813">Transport</keyword>
<comment type="caution">
    <text evidence="9">The sequence shown here is derived from an EMBL/GenBank/DDBJ whole genome shotgun (WGS) entry which is preliminary data.</text>
</comment>
<dbReference type="OrthoDB" id="37721at2759"/>
<dbReference type="Proteomes" id="UP001152795">
    <property type="component" value="Unassembled WGS sequence"/>
</dbReference>
<proteinExistence type="inferred from homology"/>
<evidence type="ECO:0000256" key="7">
    <source>
        <dbReference type="ARBA" id="ARBA00023075"/>
    </source>
</evidence>
<evidence type="ECO:0000256" key="4">
    <source>
        <dbReference type="ARBA" id="ARBA00022448"/>
    </source>
</evidence>
<comment type="catalytic activity">
    <reaction evidence="8">
        <text>a ubiquinone + NADH + 5 H(+)(in) = a ubiquinol + NAD(+) + 4 H(+)(out)</text>
        <dbReference type="Rhea" id="RHEA:29091"/>
        <dbReference type="Rhea" id="RHEA-COMP:9565"/>
        <dbReference type="Rhea" id="RHEA-COMP:9566"/>
        <dbReference type="ChEBI" id="CHEBI:15378"/>
        <dbReference type="ChEBI" id="CHEBI:16389"/>
        <dbReference type="ChEBI" id="CHEBI:17976"/>
        <dbReference type="ChEBI" id="CHEBI:57540"/>
        <dbReference type="ChEBI" id="CHEBI:57945"/>
        <dbReference type="EC" id="7.1.1.2"/>
    </reaction>
</comment>
<evidence type="ECO:0000256" key="8">
    <source>
        <dbReference type="ARBA" id="ARBA00049551"/>
    </source>
</evidence>
<protein>
    <recommendedName>
        <fullName evidence="3">NADH dehydrogenase [ubiquinone] iron-sulfur protein 3, mitochondrial</fullName>
    </recommendedName>
</protein>
<keyword evidence="5" id="KW-1278">Translocase</keyword>
<evidence type="ECO:0000256" key="1">
    <source>
        <dbReference type="ARBA" id="ARBA00004173"/>
    </source>
</evidence>
<reference evidence="9" key="1">
    <citation type="submission" date="2020-04" db="EMBL/GenBank/DDBJ databases">
        <authorList>
            <person name="Alioto T."/>
            <person name="Alioto T."/>
            <person name="Gomez Garrido J."/>
        </authorList>
    </citation>
    <scope>NUCLEOTIDE SEQUENCE</scope>
    <source>
        <strain evidence="9">A484AB</strain>
    </source>
</reference>
<dbReference type="Pfam" id="PF00329">
    <property type="entry name" value="Complex1_30kDa"/>
    <property type="match status" value="1"/>
</dbReference>
<comment type="similarity">
    <text evidence="2">Belongs to the complex I 30 kDa subunit family.</text>
</comment>
<sequence length="131" mass="15076">MDAPNENPLLSLDDPVHARLSEYGEHIGNLLPKYVQQTQVNHNNELEILIAPEGILPVLTFLRDHTNAQFKSLADITAVDVPSRQNRFEVVYNFLSLRFNSRIRIKTYSDELTALDSAYPVHKVADWFERE</sequence>
<dbReference type="EMBL" id="CACRXK020034743">
    <property type="protein sequence ID" value="CAB4044375.1"/>
    <property type="molecule type" value="Genomic_DNA"/>
</dbReference>
<organism evidence="9 10">
    <name type="scientific">Paramuricea clavata</name>
    <name type="common">Red gorgonian</name>
    <name type="synonym">Violescent sea-whip</name>
    <dbReference type="NCBI Taxonomy" id="317549"/>
    <lineage>
        <taxon>Eukaryota</taxon>
        <taxon>Metazoa</taxon>
        <taxon>Cnidaria</taxon>
        <taxon>Anthozoa</taxon>
        <taxon>Octocorallia</taxon>
        <taxon>Malacalcyonacea</taxon>
        <taxon>Plexauridae</taxon>
        <taxon>Paramuricea</taxon>
    </lineage>
</organism>
<dbReference type="FunFam" id="3.30.460.80:FF:000002">
    <property type="entry name" value="NADH dehydrogenase iron-sulfur protein 3, mitochondrial"/>
    <property type="match status" value="1"/>
</dbReference>